<gene>
    <name evidence="1" type="ORF">WN59_02405</name>
</gene>
<comment type="caution">
    <text evidence="1">The sequence shown here is derived from an EMBL/GenBank/DDBJ whole genome shotgun (WGS) entry which is preliminary data.</text>
</comment>
<keyword evidence="2" id="KW-1185">Reference proteome</keyword>
<dbReference type="STRING" id="1432562.WN59_02405"/>
<sequence length="317" mass="37554">MVINWLDYKLDGNRWETLCLDICRIIYKEEYFHEVPAHYKGDGGIEGFTKSKLGVVIQCYCPDDPNLDHNKLYESQRDKVTKDIQKIIDNHGILKKIGVAKITRWIFMVPEYKDKRILEHCQNKQRMILKAKENNPKDLEYISEDFQVHIKVAADFKTEIARLIRTEITDVKLDIPELEEESINWETLDSEKSKNVSRKMKAISSTTEENPERSRKLIDYHIKRYIFGKTTLEKLSNEYPDIWNDVMKIERVFKNKVKEKTLLSYNHEMNLKTYNALSDEFEESLNVELKYLTTETSMMLAQSIISSWLADCHMEFY</sequence>
<dbReference type="PATRIC" id="fig|1432562.3.peg.496"/>
<evidence type="ECO:0000313" key="2">
    <source>
        <dbReference type="Proteomes" id="UP000034287"/>
    </source>
</evidence>
<protein>
    <submittedName>
        <fullName evidence="1">Uncharacterized protein</fullName>
    </submittedName>
</protein>
<accession>A0A0M2SPT7</accession>
<organism evidence="1 2">
    <name type="scientific">Salinicoccus sediminis</name>
    <dbReference type="NCBI Taxonomy" id="1432562"/>
    <lineage>
        <taxon>Bacteria</taxon>
        <taxon>Bacillati</taxon>
        <taxon>Bacillota</taxon>
        <taxon>Bacilli</taxon>
        <taxon>Bacillales</taxon>
        <taxon>Staphylococcaceae</taxon>
        <taxon>Salinicoccus</taxon>
    </lineage>
</organism>
<dbReference type="Proteomes" id="UP000034287">
    <property type="component" value="Unassembled WGS sequence"/>
</dbReference>
<name>A0A0M2SPT7_9STAP</name>
<dbReference type="OrthoDB" id="2962756at2"/>
<dbReference type="EMBL" id="LAYZ01000001">
    <property type="protein sequence ID" value="KKK35696.1"/>
    <property type="molecule type" value="Genomic_DNA"/>
</dbReference>
<evidence type="ECO:0000313" key="1">
    <source>
        <dbReference type="EMBL" id="KKK35696.1"/>
    </source>
</evidence>
<dbReference type="AlphaFoldDB" id="A0A0M2SPT7"/>
<proteinExistence type="predicted"/>
<reference evidence="1 2" key="1">
    <citation type="submission" date="2015-04" db="EMBL/GenBank/DDBJ databases">
        <title>Taxonomic description and genome sequence of Salinicoccus sediminis sp. nov., a novel hyper halotolerant bacterium isolated from marine sediment.</title>
        <authorList>
            <person name="Mathan Kumar R."/>
            <person name="Kaur G."/>
            <person name="Kumar N."/>
            <person name="Kumar A."/>
            <person name="Singh N.K."/>
            <person name="Kaur N."/>
            <person name="Mayilraj S."/>
        </authorList>
    </citation>
    <scope>NUCLEOTIDE SEQUENCE [LARGE SCALE GENOMIC DNA]</scope>
    <source>
        <strain evidence="1 2">SV-16</strain>
    </source>
</reference>
<dbReference type="RefSeq" id="WP_046511984.1">
    <property type="nucleotide sequence ID" value="NZ_LAYZ01000001.1"/>
</dbReference>